<dbReference type="Gene3D" id="3.40.390.10">
    <property type="entry name" value="Collagenase (Catalytic Domain)"/>
    <property type="match status" value="1"/>
</dbReference>
<comment type="cofactor">
    <cofactor evidence="1">
        <name>Zn(2+)</name>
        <dbReference type="ChEBI" id="CHEBI:29105"/>
    </cofactor>
</comment>
<dbReference type="InterPro" id="IPR012962">
    <property type="entry name" value="Pept_M54_archaemetzincn"/>
</dbReference>
<keyword evidence="4" id="KW-0378">Hydrolase</keyword>
<proteinExistence type="predicted"/>
<dbReference type="EMBL" id="MU006308">
    <property type="protein sequence ID" value="KAF2850196.1"/>
    <property type="molecule type" value="Genomic_DNA"/>
</dbReference>
<dbReference type="AlphaFoldDB" id="A0A6A7B3U7"/>
<evidence type="ECO:0000313" key="8">
    <source>
        <dbReference type="Proteomes" id="UP000799423"/>
    </source>
</evidence>
<keyword evidence="2" id="KW-0645">Protease</keyword>
<evidence type="ECO:0008006" key="9">
    <source>
        <dbReference type="Google" id="ProtNLM"/>
    </source>
</evidence>
<dbReference type="GO" id="GO:0008237">
    <property type="term" value="F:metallopeptidase activity"/>
    <property type="evidence" value="ECO:0007669"/>
    <property type="project" value="UniProtKB-KW"/>
</dbReference>
<evidence type="ECO:0000256" key="2">
    <source>
        <dbReference type="ARBA" id="ARBA00022670"/>
    </source>
</evidence>
<keyword evidence="5" id="KW-0862">Zinc</keyword>
<dbReference type="Pfam" id="PF07998">
    <property type="entry name" value="Peptidase_M54"/>
    <property type="match status" value="1"/>
</dbReference>
<dbReference type="OrthoDB" id="2365600at2759"/>
<reference evidence="7" key="1">
    <citation type="submission" date="2020-01" db="EMBL/GenBank/DDBJ databases">
        <authorList>
            <consortium name="DOE Joint Genome Institute"/>
            <person name="Haridas S."/>
            <person name="Albert R."/>
            <person name="Binder M."/>
            <person name="Bloem J."/>
            <person name="Labutti K."/>
            <person name="Salamov A."/>
            <person name="Andreopoulos B."/>
            <person name="Baker S.E."/>
            <person name="Barry K."/>
            <person name="Bills G."/>
            <person name="Bluhm B.H."/>
            <person name="Cannon C."/>
            <person name="Castanera R."/>
            <person name="Culley D.E."/>
            <person name="Daum C."/>
            <person name="Ezra D."/>
            <person name="Gonzalez J.B."/>
            <person name="Henrissat B."/>
            <person name="Kuo A."/>
            <person name="Liang C."/>
            <person name="Lipzen A."/>
            <person name="Lutzoni F."/>
            <person name="Magnuson J."/>
            <person name="Mondo S."/>
            <person name="Nolan M."/>
            <person name="Ohm R."/>
            <person name="Pangilinan J."/>
            <person name="Park H.-J."/>
            <person name="Ramirez L."/>
            <person name="Alfaro M."/>
            <person name="Sun H."/>
            <person name="Tritt A."/>
            <person name="Yoshinaga Y."/>
            <person name="Zwiers L.-H."/>
            <person name="Turgeon B.G."/>
            <person name="Goodwin S.B."/>
            <person name="Spatafora J.W."/>
            <person name="Crous P.W."/>
            <person name="Grigoriev I.V."/>
        </authorList>
    </citation>
    <scope>NUCLEOTIDE SEQUENCE</scope>
    <source>
        <strain evidence="7">IPT5</strain>
    </source>
</reference>
<dbReference type="GO" id="GO:0046872">
    <property type="term" value="F:metal ion binding"/>
    <property type="evidence" value="ECO:0007669"/>
    <property type="project" value="UniProtKB-KW"/>
</dbReference>
<evidence type="ECO:0000256" key="1">
    <source>
        <dbReference type="ARBA" id="ARBA00001947"/>
    </source>
</evidence>
<dbReference type="PANTHER" id="PTHR15910:SF1">
    <property type="entry name" value="ARCHAEMETZINCIN-2"/>
    <property type="match status" value="1"/>
</dbReference>
<keyword evidence="8" id="KW-1185">Reference proteome</keyword>
<evidence type="ECO:0000313" key="7">
    <source>
        <dbReference type="EMBL" id="KAF2850196.1"/>
    </source>
</evidence>
<organism evidence="7 8">
    <name type="scientific">Plenodomus tracheiphilus IPT5</name>
    <dbReference type="NCBI Taxonomy" id="1408161"/>
    <lineage>
        <taxon>Eukaryota</taxon>
        <taxon>Fungi</taxon>
        <taxon>Dikarya</taxon>
        <taxon>Ascomycota</taxon>
        <taxon>Pezizomycotina</taxon>
        <taxon>Dothideomycetes</taxon>
        <taxon>Pleosporomycetidae</taxon>
        <taxon>Pleosporales</taxon>
        <taxon>Pleosporineae</taxon>
        <taxon>Leptosphaeriaceae</taxon>
        <taxon>Plenodomus</taxon>
    </lineage>
</organism>
<dbReference type="SUPFAM" id="SSF55486">
    <property type="entry name" value="Metalloproteases ('zincins'), catalytic domain"/>
    <property type="match status" value="1"/>
</dbReference>
<dbReference type="Proteomes" id="UP000799423">
    <property type="component" value="Unassembled WGS sequence"/>
</dbReference>
<evidence type="ECO:0000256" key="3">
    <source>
        <dbReference type="ARBA" id="ARBA00022723"/>
    </source>
</evidence>
<gene>
    <name evidence="7" type="ORF">T440DRAFT_397579</name>
</gene>
<accession>A0A6A7B3U7</accession>
<keyword evidence="6" id="KW-0482">Metalloprotease</keyword>
<protein>
    <recommendedName>
        <fullName evidence="9">Archaemetzincin-2</fullName>
    </recommendedName>
</protein>
<sequence length="390" mass="45021">MDAFPAPLVLPHDDLNYDPECPRQDFRRWLSMSGRNKLSVPTREKLYVARIPNVTNEMAFMKEWSIPQNHKDHKPLHLDMRLFIDYLETFYYGMDVKTFPEPLSWTPWERLMHRRPSRRANLPKYIGLAHAHECTRIRVRSPPDRAFVAQLNLNDITDTMIKMLPDDAYAMILLIDQDMYEADEDDFCCGRAFGGNRVAVIQTARYIPCLDKNEGIDRTHMWPWSHCKDFVEMLCAVEDVKGSPPTKQQIASSNRGPIRAAVDAATEYQPSLDAEQNLKALWFSRLARTVSHELGHCFGMGHCVYYACSMQGTSSMKEDLRQPPYLCPVCEAKIRHAIAVELRGGGTKETSEWAKKRHEALMSFCLTLEEKNMSCSMWTGLYGWLNERCD</sequence>
<keyword evidence="3" id="KW-0479">Metal-binding</keyword>
<name>A0A6A7B3U7_9PLEO</name>
<evidence type="ECO:0000256" key="4">
    <source>
        <dbReference type="ARBA" id="ARBA00022801"/>
    </source>
</evidence>
<dbReference type="CDD" id="cd11375">
    <property type="entry name" value="Peptidase_M54"/>
    <property type="match status" value="1"/>
</dbReference>
<dbReference type="InterPro" id="IPR024079">
    <property type="entry name" value="MetalloPept_cat_dom_sf"/>
</dbReference>
<evidence type="ECO:0000256" key="6">
    <source>
        <dbReference type="ARBA" id="ARBA00023049"/>
    </source>
</evidence>
<evidence type="ECO:0000256" key="5">
    <source>
        <dbReference type="ARBA" id="ARBA00022833"/>
    </source>
</evidence>
<dbReference type="PANTHER" id="PTHR15910">
    <property type="entry name" value="ARCHAEMETZINCIN"/>
    <property type="match status" value="1"/>
</dbReference>
<dbReference type="GO" id="GO:0006508">
    <property type="term" value="P:proteolysis"/>
    <property type="evidence" value="ECO:0007669"/>
    <property type="project" value="UniProtKB-KW"/>
</dbReference>